<evidence type="ECO:0000313" key="3">
    <source>
        <dbReference type="Ensembl" id="ENSEASP00005001831.1"/>
    </source>
</evidence>
<dbReference type="InterPro" id="IPR030268">
    <property type="entry name" value="SYNE4"/>
</dbReference>
<keyword evidence="2" id="KW-0472">Membrane</keyword>
<dbReference type="GO" id="GO:0045198">
    <property type="term" value="P:establishment of epithelial cell apical/basal polarity"/>
    <property type="evidence" value="ECO:0007669"/>
    <property type="project" value="Ensembl"/>
</dbReference>
<keyword evidence="2" id="KW-0812">Transmembrane</keyword>
<dbReference type="AlphaFoldDB" id="A0A8C4PFL1"/>
<reference evidence="3" key="3">
    <citation type="submission" date="2025-09" db="UniProtKB">
        <authorList>
            <consortium name="Ensembl"/>
        </authorList>
    </citation>
    <scope>IDENTIFICATION</scope>
</reference>
<protein>
    <submittedName>
        <fullName evidence="3">Spectrin repeat containing nuclear envelope family member 4</fullName>
    </submittedName>
</protein>
<feature type="region of interest" description="Disordered" evidence="1">
    <location>
        <begin position="1"/>
        <end position="23"/>
    </location>
</feature>
<dbReference type="GO" id="GO:0034993">
    <property type="term" value="C:meiotic nuclear membrane microtubule tethering complex"/>
    <property type="evidence" value="ECO:0007669"/>
    <property type="project" value="InterPro"/>
</dbReference>
<gene>
    <name evidence="3" type="primary">SYNE4</name>
</gene>
<evidence type="ECO:0000313" key="4">
    <source>
        <dbReference type="Proteomes" id="UP000694387"/>
    </source>
</evidence>
<proteinExistence type="predicted"/>
<dbReference type="OMA" id="CEHPASG"/>
<feature type="transmembrane region" description="Helical" evidence="2">
    <location>
        <begin position="313"/>
        <end position="335"/>
    </location>
</feature>
<evidence type="ECO:0000256" key="2">
    <source>
        <dbReference type="SAM" id="Phobius"/>
    </source>
</evidence>
<dbReference type="Proteomes" id="UP000694387">
    <property type="component" value="Chromosome 26"/>
</dbReference>
<keyword evidence="4" id="KW-1185">Reference proteome</keyword>
<evidence type="ECO:0000256" key="1">
    <source>
        <dbReference type="SAM" id="MobiDB-lite"/>
    </source>
</evidence>
<sequence length="394" mass="42345">MALLPPLDPRPPSEPLNHPPGAPRELNLVGCAICLASGEERIRQEQAQKQGQDSLDPLEHFQGGLRGNEPATGPSRLPAPSAGEDPAGGKHYECPISARDVLEVDQGDLHLCLLGLGLQLQDLERGLGPWASAQSGMVQLQTLQADLRGAAERVDALLVFGEGLAQQSEPQARASLEQVLRVLRAHRDSIFRRLWRLQAQLVSYSLVFQEANILDQDLEVEGDSDGPGPGGVWGPRAPSSLPTPAELEWDPAGDVGGLGPLGRKTPLTPGAPCELCGHRGSQGRGQGLEVRRGGAGDDTRVCLLAGSFPFKEVLVALSPSISVGVSFSLGVSMFSSLPLSLSLFISLTFHFLLFCLYLHFFIFFHSPPHSPHYSHTSLLAVRTFQIHSHLKGPR</sequence>
<keyword evidence="2" id="KW-1133">Transmembrane helix</keyword>
<name>A0A8C4PFL1_EQUAS</name>
<dbReference type="GeneTree" id="ENSGT00510000049061"/>
<dbReference type="Ensembl" id="ENSEAST00005002033.2">
    <property type="protein sequence ID" value="ENSEASP00005001831.1"/>
    <property type="gene ID" value="ENSEASG00005001459.2"/>
</dbReference>
<dbReference type="GO" id="GO:0005640">
    <property type="term" value="C:nuclear outer membrane"/>
    <property type="evidence" value="ECO:0007669"/>
    <property type="project" value="Ensembl"/>
</dbReference>
<feature type="region of interest" description="Disordered" evidence="1">
    <location>
        <begin position="221"/>
        <end position="242"/>
    </location>
</feature>
<dbReference type="SUPFAM" id="SSF46966">
    <property type="entry name" value="Spectrin repeat"/>
    <property type="match status" value="1"/>
</dbReference>
<feature type="compositionally biased region" description="Pro residues" evidence="1">
    <location>
        <begin position="1"/>
        <end position="22"/>
    </location>
</feature>
<dbReference type="PANTHER" id="PTHR21640:SF1">
    <property type="entry name" value="NESPRIN-4"/>
    <property type="match status" value="1"/>
</dbReference>
<organism evidence="3 4">
    <name type="scientific">Equus asinus</name>
    <name type="common">Donkey</name>
    <name type="synonym">Equus africanus asinus</name>
    <dbReference type="NCBI Taxonomy" id="9793"/>
    <lineage>
        <taxon>Eukaryota</taxon>
        <taxon>Metazoa</taxon>
        <taxon>Chordata</taxon>
        <taxon>Craniata</taxon>
        <taxon>Vertebrata</taxon>
        <taxon>Euteleostomi</taxon>
        <taxon>Mammalia</taxon>
        <taxon>Eutheria</taxon>
        <taxon>Laurasiatheria</taxon>
        <taxon>Perissodactyla</taxon>
        <taxon>Equidae</taxon>
        <taxon>Equus</taxon>
    </lineage>
</organism>
<feature type="region of interest" description="Disordered" evidence="1">
    <location>
        <begin position="42"/>
        <end position="91"/>
    </location>
</feature>
<dbReference type="PANTHER" id="PTHR21640">
    <property type="match status" value="1"/>
</dbReference>
<feature type="transmembrane region" description="Helical" evidence="2">
    <location>
        <begin position="341"/>
        <end position="364"/>
    </location>
</feature>
<reference evidence="3 4" key="1">
    <citation type="journal article" date="2020" name="Nat. Commun.">
        <title>Donkey genomes provide new insights into domestication and selection for coat color.</title>
        <authorList>
            <person name="Wang"/>
            <person name="C."/>
            <person name="Li"/>
            <person name="H."/>
            <person name="Guo"/>
            <person name="Y."/>
            <person name="Huang"/>
            <person name="J."/>
            <person name="Sun"/>
            <person name="Y."/>
            <person name="Min"/>
            <person name="J."/>
            <person name="Wang"/>
            <person name="J."/>
            <person name="Fang"/>
            <person name="X."/>
            <person name="Zhao"/>
            <person name="Z."/>
            <person name="Wang"/>
            <person name="S."/>
            <person name="Zhang"/>
            <person name="Y."/>
            <person name="Liu"/>
            <person name="Q."/>
            <person name="Jiang"/>
            <person name="Q."/>
            <person name="Wang"/>
            <person name="X."/>
            <person name="Guo"/>
            <person name="Y."/>
            <person name="Yang"/>
            <person name="C."/>
            <person name="Wang"/>
            <person name="Y."/>
            <person name="Tian"/>
            <person name="F."/>
            <person name="Zhuang"/>
            <person name="G."/>
            <person name="Fan"/>
            <person name="Y."/>
            <person name="Gao"/>
            <person name="Q."/>
            <person name="Li"/>
            <person name="Y."/>
            <person name="Ju"/>
            <person name="Z."/>
            <person name="Li"/>
            <person name="J."/>
            <person name="Li"/>
            <person name="R."/>
            <person name="Hou"/>
            <person name="M."/>
            <person name="Yang"/>
            <person name="G."/>
            <person name="Liu"/>
            <person name="G."/>
            <person name="Liu"/>
            <person name="W."/>
            <person name="Guo"/>
            <person name="J."/>
            <person name="Pan"/>
            <person name="S."/>
            <person name="Fan"/>
            <person name="G."/>
            <person name="Zhang"/>
            <person name="W."/>
            <person name="Zhang"/>
            <person name="R."/>
            <person name="Yu"/>
            <person name="J."/>
            <person name="Zhang"/>
            <person name="X."/>
            <person name="Yin"/>
            <person name="Q."/>
            <person name="Ji"/>
            <person name="C."/>
            <person name="Jin"/>
            <person name="Y."/>
            <person name="Yue"/>
            <person name="G."/>
            <person name="Liu"/>
            <person name="M."/>
            <person name="Xu"/>
            <person name="J."/>
            <person name="Liu"/>
            <person name="S."/>
            <person name="Jordana"/>
            <person name="J."/>
            <person name="Noce"/>
            <person name="A."/>
            <person name="Amills"/>
            <person name="M."/>
            <person name="Wu"/>
            <person name="D.D."/>
            <person name="Li"/>
            <person name="S."/>
            <person name="Zhou"/>
            <person name="X. and Zhong"/>
            <person name="J."/>
        </authorList>
    </citation>
    <scope>NUCLEOTIDE SEQUENCE [LARGE SCALE GENOMIC DNA]</scope>
</reference>
<reference evidence="3" key="2">
    <citation type="submission" date="2025-08" db="UniProtKB">
        <authorList>
            <consortium name="Ensembl"/>
        </authorList>
    </citation>
    <scope>IDENTIFICATION</scope>
</reference>
<accession>A0A8C4PFL1</accession>